<dbReference type="Proteomes" id="UP000319756">
    <property type="component" value="Chromosome"/>
</dbReference>
<dbReference type="AlphaFoldDB" id="A0A514LEF5"/>
<protein>
    <submittedName>
        <fullName evidence="1">Uncharacterized protein</fullName>
    </submittedName>
</protein>
<keyword evidence="2" id="KW-1185">Reference proteome</keyword>
<organism evidence="1 2">
    <name type="scientific">Salicibibacter halophilus</name>
    <dbReference type="NCBI Taxonomy" id="2502791"/>
    <lineage>
        <taxon>Bacteria</taxon>
        <taxon>Bacillati</taxon>
        <taxon>Bacillota</taxon>
        <taxon>Bacilli</taxon>
        <taxon>Bacillales</taxon>
        <taxon>Bacillaceae</taxon>
        <taxon>Salicibibacter</taxon>
    </lineage>
</organism>
<evidence type="ECO:0000313" key="1">
    <source>
        <dbReference type="EMBL" id="QDI90220.1"/>
    </source>
</evidence>
<name>A0A514LEF5_9BACI</name>
<dbReference type="KEGG" id="sale:EPH95_02735"/>
<gene>
    <name evidence="1" type="ORF">EPH95_02735</name>
</gene>
<evidence type="ECO:0000313" key="2">
    <source>
        <dbReference type="Proteomes" id="UP000319756"/>
    </source>
</evidence>
<proteinExistence type="predicted"/>
<sequence length="86" mass="9911">MYGLPKLEIKLNERGKEKVKNNNITEMRDYDFLVDGYEIPALQHIKIDFSKDELPTASFDFSVGEVEIDAETVNAIKTIIDLYELD</sequence>
<reference evidence="2" key="1">
    <citation type="submission" date="2019-01" db="EMBL/GenBank/DDBJ databases">
        <title>Genomic analysis of Salicibibacter sp. NKC3-5.</title>
        <authorList>
            <person name="Oh Y.J."/>
        </authorList>
    </citation>
    <scope>NUCLEOTIDE SEQUENCE [LARGE SCALE GENOMIC DNA]</scope>
    <source>
        <strain evidence="2">NKC3-5</strain>
    </source>
</reference>
<dbReference type="EMBL" id="CP035485">
    <property type="protein sequence ID" value="QDI90220.1"/>
    <property type="molecule type" value="Genomic_DNA"/>
</dbReference>
<accession>A0A514LEF5</accession>